<reference evidence="8" key="1">
    <citation type="submission" date="2021-02" db="EMBL/GenBank/DDBJ databases">
        <authorList>
            <person name="Cremers G."/>
            <person name="Picone N."/>
        </authorList>
    </citation>
    <scope>NUCLEOTIDE SEQUENCE</scope>
    <source>
        <strain evidence="8">PQ17</strain>
    </source>
</reference>
<sequence length="178" mass="20388">MKETVEQRNGVNAGTTFPQDWEERVEKVIAQFPVSKRSACLPLLHLWQSTFGYISEEGVQWIAARLGLEPIHVWELVTFYPMLRQEPVGKVHFKVCRTLSCALGGAGELYEYLRGRCRMGQPDEHGVCRSSDGVYSMEWVECLASCGTPPVMMVHDEFYDRVTTEKAEKILEKWATER</sequence>
<keyword evidence="4 7" id="KW-0408">Iron</keyword>
<evidence type="ECO:0000256" key="5">
    <source>
        <dbReference type="ARBA" id="ARBA00023014"/>
    </source>
</evidence>
<keyword evidence="9" id="KW-1185">Reference proteome</keyword>
<dbReference type="GO" id="GO:0003954">
    <property type="term" value="F:NADH dehydrogenase activity"/>
    <property type="evidence" value="ECO:0007669"/>
    <property type="project" value="TreeGrafter"/>
</dbReference>
<evidence type="ECO:0000313" key="9">
    <source>
        <dbReference type="Proteomes" id="UP000663859"/>
    </source>
</evidence>
<dbReference type="Gene3D" id="1.10.10.1590">
    <property type="entry name" value="NADH-quinone oxidoreductase subunit E"/>
    <property type="match status" value="1"/>
</dbReference>
<dbReference type="GO" id="GO:0051537">
    <property type="term" value="F:2 iron, 2 sulfur cluster binding"/>
    <property type="evidence" value="ECO:0007669"/>
    <property type="project" value="UniProtKB-KW"/>
</dbReference>
<dbReference type="GO" id="GO:0046872">
    <property type="term" value="F:metal ion binding"/>
    <property type="evidence" value="ECO:0007669"/>
    <property type="project" value="UniProtKB-KW"/>
</dbReference>
<dbReference type="EMBL" id="CAJNOB010000003">
    <property type="protein sequence ID" value="CAF0691952.1"/>
    <property type="molecule type" value="Genomic_DNA"/>
</dbReference>
<comment type="cofactor">
    <cofactor evidence="6">
        <name>[2Fe-2S] cluster</name>
        <dbReference type="ChEBI" id="CHEBI:190135"/>
    </cofactor>
</comment>
<organism evidence="8 9">
    <name type="scientific">Candidatus Methylacidithermus pantelleriae</name>
    <dbReference type="NCBI Taxonomy" id="2744239"/>
    <lineage>
        <taxon>Bacteria</taxon>
        <taxon>Pseudomonadati</taxon>
        <taxon>Verrucomicrobiota</taxon>
        <taxon>Methylacidiphilae</taxon>
        <taxon>Methylacidiphilales</taxon>
        <taxon>Methylacidiphilaceae</taxon>
        <taxon>Candidatus Methylacidithermus</taxon>
    </lineage>
</organism>
<evidence type="ECO:0000256" key="7">
    <source>
        <dbReference type="PIRSR" id="PIRSR000216-1"/>
    </source>
</evidence>
<dbReference type="InterPro" id="IPR002023">
    <property type="entry name" value="NuoE-like"/>
</dbReference>
<feature type="binding site" evidence="7">
    <location>
        <position position="146"/>
    </location>
    <ligand>
        <name>[2Fe-2S] cluster</name>
        <dbReference type="ChEBI" id="CHEBI:190135"/>
    </ligand>
</feature>
<dbReference type="Proteomes" id="UP000663859">
    <property type="component" value="Unassembled WGS sequence"/>
</dbReference>
<dbReference type="RefSeq" id="WP_174582751.1">
    <property type="nucleotide sequence ID" value="NZ_CAJNOB010000003.1"/>
</dbReference>
<protein>
    <submittedName>
        <fullName evidence="8">NADH-quinone oxidoreductase subunit E</fullName>
        <ecNumber evidence="8">1.6.5.11</ecNumber>
    </submittedName>
</protein>
<dbReference type="FunFam" id="1.10.10.1590:FF:000001">
    <property type="entry name" value="NADH-quinone oxidoreductase subunit E"/>
    <property type="match status" value="1"/>
</dbReference>
<comment type="cofactor">
    <cofactor evidence="7">
        <name>[2Fe-2S] cluster</name>
        <dbReference type="ChEBI" id="CHEBI:190135"/>
    </cofactor>
    <text evidence="7">Binds 1 [2Fe-2S] cluster.</text>
</comment>
<feature type="binding site" evidence="7">
    <location>
        <position position="101"/>
    </location>
    <ligand>
        <name>[2Fe-2S] cluster</name>
        <dbReference type="ChEBI" id="CHEBI:190135"/>
    </ligand>
</feature>
<dbReference type="InterPro" id="IPR041921">
    <property type="entry name" value="NuoE_N"/>
</dbReference>
<keyword evidence="5 7" id="KW-0411">Iron-sulfur</keyword>
<evidence type="ECO:0000256" key="2">
    <source>
        <dbReference type="ARBA" id="ARBA00022714"/>
    </source>
</evidence>
<comment type="caution">
    <text evidence="8">The sequence shown here is derived from an EMBL/GenBank/DDBJ whole genome shotgun (WGS) entry which is preliminary data.</text>
</comment>
<accession>A0A8J2FVB0</accession>
<dbReference type="AlphaFoldDB" id="A0A8J2FVB0"/>
<evidence type="ECO:0000313" key="8">
    <source>
        <dbReference type="EMBL" id="CAF0691952.1"/>
    </source>
</evidence>
<evidence type="ECO:0000256" key="4">
    <source>
        <dbReference type="ARBA" id="ARBA00023004"/>
    </source>
</evidence>
<keyword evidence="8" id="KW-0560">Oxidoreductase</keyword>
<dbReference type="SUPFAM" id="SSF52833">
    <property type="entry name" value="Thioredoxin-like"/>
    <property type="match status" value="1"/>
</dbReference>
<dbReference type="PANTHER" id="PTHR10371:SF3">
    <property type="entry name" value="NADH DEHYDROGENASE [UBIQUINONE] FLAVOPROTEIN 2, MITOCHONDRIAL"/>
    <property type="match status" value="1"/>
</dbReference>
<feature type="binding site" evidence="7">
    <location>
        <position position="96"/>
    </location>
    <ligand>
        <name>[2Fe-2S] cluster</name>
        <dbReference type="ChEBI" id="CHEBI:190135"/>
    </ligand>
</feature>
<dbReference type="Pfam" id="PF01257">
    <property type="entry name" value="2Fe-2S_thioredx"/>
    <property type="match status" value="1"/>
</dbReference>
<dbReference type="InterPro" id="IPR042128">
    <property type="entry name" value="NuoE_dom"/>
</dbReference>
<dbReference type="CDD" id="cd03064">
    <property type="entry name" value="TRX_Fd_NuoE"/>
    <property type="match status" value="1"/>
</dbReference>
<evidence type="ECO:0000256" key="3">
    <source>
        <dbReference type="ARBA" id="ARBA00022723"/>
    </source>
</evidence>
<proteinExistence type="inferred from homology"/>
<name>A0A8J2FVB0_9BACT</name>
<comment type="similarity">
    <text evidence="1">Belongs to the complex I 24 kDa subunit family.</text>
</comment>
<dbReference type="InterPro" id="IPR036249">
    <property type="entry name" value="Thioredoxin-like_sf"/>
</dbReference>
<dbReference type="PIRSF" id="PIRSF000216">
    <property type="entry name" value="NADH_DH_24kDa"/>
    <property type="match status" value="1"/>
</dbReference>
<dbReference type="PANTHER" id="PTHR10371">
    <property type="entry name" value="NADH DEHYDROGENASE UBIQUINONE FLAVOPROTEIN 2, MITOCHONDRIAL"/>
    <property type="match status" value="1"/>
</dbReference>
<keyword evidence="2 7" id="KW-0001">2Fe-2S</keyword>
<keyword evidence="3 7" id="KW-0479">Metal-binding</keyword>
<gene>
    <name evidence="8" type="primary">nuoE</name>
    <name evidence="8" type="ORF">MPNT_110034</name>
</gene>
<dbReference type="EC" id="1.6.5.11" evidence="8"/>
<evidence type="ECO:0000256" key="1">
    <source>
        <dbReference type="ARBA" id="ARBA00010643"/>
    </source>
</evidence>
<feature type="binding site" evidence="7">
    <location>
        <position position="142"/>
    </location>
    <ligand>
        <name>[2Fe-2S] cluster</name>
        <dbReference type="ChEBI" id="CHEBI:190135"/>
    </ligand>
</feature>
<evidence type="ECO:0000256" key="6">
    <source>
        <dbReference type="ARBA" id="ARBA00034078"/>
    </source>
</evidence>
<dbReference type="Gene3D" id="3.40.30.10">
    <property type="entry name" value="Glutaredoxin"/>
    <property type="match status" value="1"/>
</dbReference>